<evidence type="ECO:0000256" key="4">
    <source>
        <dbReference type="PROSITE-ProRule" id="PRU00023"/>
    </source>
</evidence>
<dbReference type="PROSITE" id="PS50088">
    <property type="entry name" value="ANK_REPEAT"/>
    <property type="match status" value="1"/>
</dbReference>
<dbReference type="InterPro" id="IPR036770">
    <property type="entry name" value="Ankyrin_rpt-contain_sf"/>
</dbReference>
<dbReference type="SMART" id="SM00248">
    <property type="entry name" value="ANK"/>
    <property type="match status" value="2"/>
</dbReference>
<feature type="repeat" description="ANK" evidence="4">
    <location>
        <begin position="292"/>
        <end position="313"/>
    </location>
</feature>
<dbReference type="InterPro" id="IPR002110">
    <property type="entry name" value="Ankyrin_rpt"/>
</dbReference>
<gene>
    <name evidence="7" type="ORF">GDO54_000939</name>
</gene>
<keyword evidence="1" id="KW-0677">Repeat</keyword>
<accession>A0AAV3AP82</accession>
<dbReference type="Pfam" id="PF12796">
    <property type="entry name" value="Ank_2"/>
    <property type="match status" value="1"/>
</dbReference>
<keyword evidence="2 4" id="KW-0040">ANK repeat</keyword>
<evidence type="ECO:0000256" key="3">
    <source>
        <dbReference type="ARBA" id="ARBA00038122"/>
    </source>
</evidence>
<dbReference type="PROSITE" id="PS50297">
    <property type="entry name" value="ANK_REP_REGION"/>
    <property type="match status" value="1"/>
</dbReference>
<evidence type="ECO:0000313" key="8">
    <source>
        <dbReference type="Proteomes" id="UP001181693"/>
    </source>
</evidence>
<evidence type="ECO:0000259" key="6">
    <source>
        <dbReference type="Pfam" id="PF25877"/>
    </source>
</evidence>
<feature type="compositionally biased region" description="Basic and acidic residues" evidence="5">
    <location>
        <begin position="391"/>
        <end position="401"/>
    </location>
</feature>
<dbReference type="SUPFAM" id="SSF48403">
    <property type="entry name" value="Ankyrin repeat"/>
    <property type="match status" value="1"/>
</dbReference>
<comment type="similarity">
    <text evidence="3">Belongs to the SOWAH family.</text>
</comment>
<dbReference type="Gene3D" id="1.25.40.20">
    <property type="entry name" value="Ankyrin repeat-containing domain"/>
    <property type="match status" value="1"/>
</dbReference>
<evidence type="ECO:0000256" key="1">
    <source>
        <dbReference type="ARBA" id="ARBA00022737"/>
    </source>
</evidence>
<dbReference type="PANTHER" id="PTHR14491">
    <property type="entry name" value="SOSONDOWAH, ISOFORM G"/>
    <property type="match status" value="1"/>
</dbReference>
<evidence type="ECO:0000313" key="7">
    <source>
        <dbReference type="EMBL" id="DBA33226.1"/>
    </source>
</evidence>
<feature type="compositionally biased region" description="Polar residues" evidence="5">
    <location>
        <begin position="108"/>
        <end position="124"/>
    </location>
</feature>
<dbReference type="Proteomes" id="UP001181693">
    <property type="component" value="Unassembled WGS sequence"/>
</dbReference>
<feature type="domain" description="SOWAHA-C winged helix-turn-helix" evidence="6">
    <location>
        <begin position="3"/>
        <end position="86"/>
    </location>
</feature>
<evidence type="ECO:0000256" key="2">
    <source>
        <dbReference type="ARBA" id="ARBA00023043"/>
    </source>
</evidence>
<dbReference type="InterPro" id="IPR058889">
    <property type="entry name" value="WHD_SOWAHA-C"/>
</dbReference>
<comment type="caution">
    <text evidence="7">The sequence shown here is derived from an EMBL/GenBank/DDBJ whole genome shotgun (WGS) entry which is preliminary data.</text>
</comment>
<sequence>MSELSRDSVISFLSGRGGRVPNQQLVEHFRPLLTEPPPGEARNAARQFFKDIVNEVASVRAEDGVKYVCLRKRYRRAAEEPKQSHGGNQSSEPQPAAGRDTGDGITPEPSTEQAISSGPSTISVTEEPGDEPPVDGEKISIKKLSGSSDPGQLGGRTPRNSRRGAARDPVSPQLRRGAGGVLLRAALRDSDSSSLHSSSSVSGNEEEEGGGGSVSLEPLEHAWMLSSCRARWDNLRELLLAEPGLITRRDFITGFSCLHWAAKHGQHELLATLLTHARQHRVPVNINARASGGYTPLHLAAMHGHLDVIKLLVGAYDADLDIRDYSGRKAWQYLSPDTARDVQALVGASPNPEGEDDGSSSGSGRWRLSKVLPSQLIVHRLSQLPEDEPDGGGRPRADISRKGSGGSRGKPRLNRIRFRTQIIHSNLTARDPEEEEDRALKSPIRHRPKSNVFG</sequence>
<reference evidence="7" key="1">
    <citation type="thesis" date="2020" institute="ProQuest LLC" country="789 East Eisenhower Parkway, Ann Arbor, MI, USA">
        <title>Comparative Genomics and Chromosome Evolution.</title>
        <authorList>
            <person name="Mudd A.B."/>
        </authorList>
    </citation>
    <scope>NUCLEOTIDE SEQUENCE</scope>
    <source>
        <strain evidence="7">1538</strain>
        <tissue evidence="7">Blood</tissue>
    </source>
</reference>
<protein>
    <recommendedName>
        <fullName evidence="6">SOWAHA-C winged helix-turn-helix domain-containing protein</fullName>
    </recommendedName>
</protein>
<name>A0AAV3AP82_PYXAD</name>
<organism evidence="7 8">
    <name type="scientific">Pyxicephalus adspersus</name>
    <name type="common">African bullfrog</name>
    <dbReference type="NCBI Taxonomy" id="30357"/>
    <lineage>
        <taxon>Eukaryota</taxon>
        <taxon>Metazoa</taxon>
        <taxon>Chordata</taxon>
        <taxon>Craniata</taxon>
        <taxon>Vertebrata</taxon>
        <taxon>Euteleostomi</taxon>
        <taxon>Amphibia</taxon>
        <taxon>Batrachia</taxon>
        <taxon>Anura</taxon>
        <taxon>Neobatrachia</taxon>
        <taxon>Ranoidea</taxon>
        <taxon>Pyxicephalidae</taxon>
        <taxon>Pyxicephalinae</taxon>
        <taxon>Pyxicephalus</taxon>
    </lineage>
</organism>
<keyword evidence="8" id="KW-1185">Reference proteome</keyword>
<feature type="compositionally biased region" description="Basic residues" evidence="5">
    <location>
        <begin position="409"/>
        <end position="418"/>
    </location>
</feature>
<proteinExistence type="inferred from homology"/>
<dbReference type="AlphaFoldDB" id="A0AAV3AP82"/>
<dbReference type="PANTHER" id="PTHR14491:SF4">
    <property type="entry name" value="ANKYRIN REPEAT DOMAIN-CONTAINING PROTEIN SOWAHC"/>
    <property type="match status" value="1"/>
</dbReference>
<evidence type="ECO:0000256" key="5">
    <source>
        <dbReference type="SAM" id="MobiDB-lite"/>
    </source>
</evidence>
<feature type="region of interest" description="Disordered" evidence="5">
    <location>
        <begin position="380"/>
        <end position="454"/>
    </location>
</feature>
<dbReference type="Pfam" id="PF25877">
    <property type="entry name" value="WHD_SOWAH"/>
    <property type="match status" value="1"/>
</dbReference>
<feature type="compositionally biased region" description="Low complexity" evidence="5">
    <location>
        <begin position="192"/>
        <end position="203"/>
    </location>
</feature>
<feature type="region of interest" description="Disordered" evidence="5">
    <location>
        <begin position="77"/>
        <end position="215"/>
    </location>
</feature>
<feature type="compositionally biased region" description="Basic residues" evidence="5">
    <location>
        <begin position="443"/>
        <end position="454"/>
    </location>
</feature>
<dbReference type="EMBL" id="DYDO01000001">
    <property type="protein sequence ID" value="DBA33226.1"/>
    <property type="molecule type" value="Genomic_DNA"/>
</dbReference>